<organism evidence="2 3">
    <name type="scientific">Paracidovorax cattleyae</name>
    <dbReference type="NCBI Taxonomy" id="80868"/>
    <lineage>
        <taxon>Bacteria</taxon>
        <taxon>Pseudomonadati</taxon>
        <taxon>Pseudomonadota</taxon>
        <taxon>Betaproteobacteria</taxon>
        <taxon>Burkholderiales</taxon>
        <taxon>Comamonadaceae</taxon>
        <taxon>Paracidovorax</taxon>
    </lineage>
</organism>
<dbReference type="EMBL" id="FNJL01000006">
    <property type="protein sequence ID" value="SDP00897.1"/>
    <property type="molecule type" value="Genomic_DNA"/>
</dbReference>
<gene>
    <name evidence="2" type="ORF">SAMN04489708_10625</name>
</gene>
<reference evidence="3" key="1">
    <citation type="submission" date="2016-10" db="EMBL/GenBank/DDBJ databases">
        <authorList>
            <person name="Varghese N."/>
            <person name="Submissions S."/>
        </authorList>
    </citation>
    <scope>NUCLEOTIDE SEQUENCE [LARGE SCALE GENOMIC DNA]</scope>
    <source>
        <strain evidence="3">DSM 17101</strain>
    </source>
</reference>
<name>A0A1H0P732_9BURK</name>
<keyword evidence="3" id="KW-1185">Reference proteome</keyword>
<feature type="compositionally biased region" description="Low complexity" evidence="1">
    <location>
        <begin position="117"/>
        <end position="128"/>
    </location>
</feature>
<dbReference type="Proteomes" id="UP000199317">
    <property type="component" value="Unassembled WGS sequence"/>
</dbReference>
<evidence type="ECO:0000256" key="1">
    <source>
        <dbReference type="SAM" id="MobiDB-lite"/>
    </source>
</evidence>
<dbReference type="OrthoDB" id="8903476at2"/>
<proteinExistence type="predicted"/>
<accession>A0A1H0P732</accession>
<evidence type="ECO:0008006" key="4">
    <source>
        <dbReference type="Google" id="ProtNLM"/>
    </source>
</evidence>
<dbReference type="AlphaFoldDB" id="A0A1H0P732"/>
<dbReference type="RefSeq" id="WP_092832966.1">
    <property type="nucleotide sequence ID" value="NZ_FNJL01000006.1"/>
</dbReference>
<protein>
    <recommendedName>
        <fullName evidence="4">Universal stress protein family protein</fullName>
    </recommendedName>
</protein>
<evidence type="ECO:0000313" key="3">
    <source>
        <dbReference type="Proteomes" id="UP000199317"/>
    </source>
</evidence>
<evidence type="ECO:0000313" key="2">
    <source>
        <dbReference type="EMBL" id="SDP00897.1"/>
    </source>
</evidence>
<feature type="region of interest" description="Disordered" evidence="1">
    <location>
        <begin position="108"/>
        <end position="129"/>
    </location>
</feature>
<sequence>MDKVIVYVDDAAYAQQILAPLAACAHAPGTHWVVVACAPRMTHRISKWVSHSARENWRAKWAGKLFSQVLPWLQAGGSTITTVLAKGPLPDLAAELQAEHGSAQIVDARRPKQDAHAPQPAAAPAAQPLVVRKPAPRRWSLPGTLASLGALFLLFAEQP</sequence>
<dbReference type="SUPFAM" id="SSF52402">
    <property type="entry name" value="Adenine nucleotide alpha hydrolases-like"/>
    <property type="match status" value="1"/>
</dbReference>